<evidence type="ECO:0000313" key="2">
    <source>
        <dbReference type="Proteomes" id="UP000552700"/>
    </source>
</evidence>
<reference evidence="1 2" key="1">
    <citation type="submission" date="2020-08" db="EMBL/GenBank/DDBJ databases">
        <title>Genomic Encyclopedia of Type Strains, Phase IV (KMG-IV): sequencing the most valuable type-strain genomes for metagenomic binning, comparative biology and taxonomic classification.</title>
        <authorList>
            <person name="Goeker M."/>
        </authorList>
    </citation>
    <scope>NUCLEOTIDE SEQUENCE [LARGE SCALE GENOMIC DNA]</scope>
    <source>
        <strain evidence="1 2">DSM 102255</strain>
    </source>
</reference>
<sequence>MGLCLALTSEEAGQAQRSGAKGAAFGALRECAPDPERTRWNRV</sequence>
<dbReference type="Proteomes" id="UP000552700">
    <property type="component" value="Unassembled WGS sequence"/>
</dbReference>
<keyword evidence="2" id="KW-1185">Reference proteome</keyword>
<dbReference type="EMBL" id="JACIJP010000002">
    <property type="protein sequence ID" value="MBB6123929.1"/>
    <property type="molecule type" value="Genomic_DNA"/>
</dbReference>
<accession>A0A841IYA7</accession>
<dbReference type="AlphaFoldDB" id="A0A841IYA7"/>
<comment type="caution">
    <text evidence="1">The sequence shown here is derived from an EMBL/GenBank/DDBJ whole genome shotgun (WGS) entry which is preliminary data.</text>
</comment>
<name>A0A841IYA7_9SPHN</name>
<organism evidence="1 2">
    <name type="scientific">Sphingobium subterraneum</name>
    <dbReference type="NCBI Taxonomy" id="627688"/>
    <lineage>
        <taxon>Bacteria</taxon>
        <taxon>Pseudomonadati</taxon>
        <taxon>Pseudomonadota</taxon>
        <taxon>Alphaproteobacteria</taxon>
        <taxon>Sphingomonadales</taxon>
        <taxon>Sphingomonadaceae</taxon>
        <taxon>Sphingobium</taxon>
    </lineage>
</organism>
<proteinExistence type="predicted"/>
<evidence type="ECO:0000313" key="1">
    <source>
        <dbReference type="EMBL" id="MBB6123929.1"/>
    </source>
</evidence>
<gene>
    <name evidence="1" type="ORF">FHS92_001658</name>
</gene>
<protein>
    <submittedName>
        <fullName evidence="1">Uncharacterized protein</fullName>
    </submittedName>
</protein>